<keyword evidence="4" id="KW-1185">Reference proteome</keyword>
<dbReference type="OrthoDB" id="6305173at2"/>
<gene>
    <name evidence="3" type="ORF">BD293_3259</name>
</gene>
<dbReference type="InterPro" id="IPR006141">
    <property type="entry name" value="Intein_N"/>
</dbReference>
<accession>A0A543KHS1</accession>
<proteinExistence type="predicted"/>
<reference evidence="3 4" key="1">
    <citation type="submission" date="2019-06" db="EMBL/GenBank/DDBJ databases">
        <title>Genomic Encyclopedia of Archaeal and Bacterial Type Strains, Phase II (KMG-II): from individual species to whole genera.</title>
        <authorList>
            <person name="Goeker M."/>
        </authorList>
    </citation>
    <scope>NUCLEOTIDE SEQUENCE [LARGE SCALE GENOMIC DNA]</scope>
    <source>
        <strain evidence="3 4">DSM 18423</strain>
    </source>
</reference>
<dbReference type="RefSeq" id="WP_142083389.1">
    <property type="nucleotide sequence ID" value="NZ_VFPT01000001.1"/>
</dbReference>
<evidence type="ECO:0000259" key="2">
    <source>
        <dbReference type="Pfam" id="PF13403"/>
    </source>
</evidence>
<dbReference type="Gene3D" id="2.60.40.3440">
    <property type="match status" value="10"/>
</dbReference>
<dbReference type="InterPro" id="IPR036844">
    <property type="entry name" value="Hint_dom_sf"/>
</dbReference>
<evidence type="ECO:0000256" key="1">
    <source>
        <dbReference type="SAM" id="MobiDB-lite"/>
    </source>
</evidence>
<dbReference type="InterPro" id="IPR028992">
    <property type="entry name" value="Hedgehog/Intein_dom"/>
</dbReference>
<dbReference type="PANTHER" id="PTHR34720:SF9">
    <property type="entry name" value="BLR4714 PROTEIN"/>
    <property type="match status" value="1"/>
</dbReference>
<dbReference type="Pfam" id="PF17963">
    <property type="entry name" value="Big_9"/>
    <property type="match status" value="10"/>
</dbReference>
<dbReference type="PROSITE" id="PS50817">
    <property type="entry name" value="INTEIN_N_TER"/>
    <property type="match status" value="1"/>
</dbReference>
<dbReference type="Proteomes" id="UP000320582">
    <property type="component" value="Unassembled WGS sequence"/>
</dbReference>
<comment type="caution">
    <text evidence="3">The sequence shown here is derived from an EMBL/GenBank/DDBJ whole genome shotgun (WGS) entry which is preliminary data.</text>
</comment>
<dbReference type="GO" id="GO:0016539">
    <property type="term" value="P:intein-mediated protein splicing"/>
    <property type="evidence" value="ECO:0007669"/>
    <property type="project" value="InterPro"/>
</dbReference>
<dbReference type="PANTHER" id="PTHR34720">
    <property type="entry name" value="MICROCYSTIN DEPENDENT PROTEIN"/>
    <property type="match status" value="1"/>
</dbReference>
<name>A0A543KHS1_9RHOB</name>
<sequence>MTLKTYTWTWTGWTWKKVYNTAPDAADDTYSGDFNTKITGNVLDNDTDADGDKLCVISVTQPENGTVKMFSDGSFSYTPNDGFSGTDTFTYKISDGKGGYDTATVTLTVGEDPNLPGEDDDSDNDDTDTPDDGDCSKGGFNPEAFDAISLNYSDAVDGSIKVSATDSTAGDFVTYNNVATLDDGTSVSARLVLVSKSNDHLKVDLASSDDYEILLNGNNNSGMDGETATFRLEFFNTETGEPVALNPAIVFADLDKNKGTEGISIHDENLANVGVSDGSNLDVNFDGGSSVTAKGTTDNIDPNLLESQFLALYQDTDSITFTMTSRAVNSGLNFGEAVPENFNMLTNADPIAVDDEFTGELNEVISGNVLDNDSDPDNDKICVISNTDPANGSVIVNTDGTFTYTPNDGFSGEDTFTYTVTDGNGGTDTATVTISVVVANSPPDAVDDAFTGGFNQPITDNVLDNDSDPDGDTLKVIGNSDPFNGTVTIAEDGTFTYTPNQGFSGNDGFTYTVSDGNGGTDTATVTLSVGANSAPIAVKDTGEGAFGEDITGNVLDNDSDPDGDDLKVISNTNPLNGTVNVDQDGTFTYTPNEGFSGNDQFTYTVSDGFGGTSTAVVSLTVGEEPNEAPDAVADDFSGQAGEPIFGSVLDNDSDPDGDPLTVISNTSPENGKLVIGADGEFIYVPEEGFFGEDSFTYTISDGKGGTDTATVNLNVNAAPDANDDVFLTQEGEPLSGNVLDNDTDVDGGELAIIGNTDPANGTLLLNDDGSFTYTPNDGFTGPDSFTYTVTDGQGGTDTATVNLTVNAGPDANDDDVLTQKGTPITGNVLDNDTDADGDPLTIIDNTDPENGTLLLNDDGSFTYTPNDGFSGDDSFTYTVSDGNGGIDTATVNLTVNTPPEAVDDLADTEFDSAISGNVLDNDTDLDGDTLAVISNTEPSNGTVVVNADGQFIYSPNEGFSGEDSFSYTISDGRGATDTATVTVTVGEAPNNPPSAENDFFTAAFNTEITGNVLDNDTDPDGDPLTATLATGPENGSIVFNEDGSFTYTPNDGFFGEDSFTYTASDGNGGTDTATVSLFTEKECEPDNRPPIAVDDAFTTGGIGQTVEGNVLDNDSDPDGDPLSVLLNNQPQNGSVTLNPDGTFTYTPNEGFFGEDSFEYVVSDGRGGADLGTVNITVPCFAAGTLIVTAEGPKLVEEIRIGDKVLTRDDGFQEVRWAGQRVLDDGYLAQNPDFASVMIRAGALGNKLPRRDLRVSPGHRILLSGYQAELLFGEREVLVAACDLVGQPGIEHDARSVTYVHIMFDSHQIIDSEGAWSESFQPADVTLNGLDTQQRDELLALFPELATRKGQSGYATARRVLARHESSALLAM</sequence>
<dbReference type="SUPFAM" id="SSF51294">
    <property type="entry name" value="Hedgehog/intein (Hint) domain"/>
    <property type="match status" value="1"/>
</dbReference>
<dbReference type="NCBIfam" id="NF012211">
    <property type="entry name" value="tand_rpt_95"/>
    <property type="match status" value="10"/>
</dbReference>
<feature type="region of interest" description="Disordered" evidence="1">
    <location>
        <begin position="109"/>
        <end position="140"/>
    </location>
</feature>
<organism evidence="3 4">
    <name type="scientific">Roseinatronobacter monicus</name>
    <dbReference type="NCBI Taxonomy" id="393481"/>
    <lineage>
        <taxon>Bacteria</taxon>
        <taxon>Pseudomonadati</taxon>
        <taxon>Pseudomonadota</taxon>
        <taxon>Alphaproteobacteria</taxon>
        <taxon>Rhodobacterales</taxon>
        <taxon>Paracoccaceae</taxon>
        <taxon>Roseinatronobacter</taxon>
    </lineage>
</organism>
<dbReference type="EMBL" id="VFPT01000001">
    <property type="protein sequence ID" value="TQM94577.1"/>
    <property type="molecule type" value="Genomic_DNA"/>
</dbReference>
<feature type="compositionally biased region" description="Acidic residues" evidence="1">
    <location>
        <begin position="117"/>
        <end position="133"/>
    </location>
</feature>
<dbReference type="Gene3D" id="2.170.16.10">
    <property type="entry name" value="Hedgehog/Intein (Hint) domain"/>
    <property type="match status" value="1"/>
</dbReference>
<feature type="domain" description="Hedgehog/Intein (Hint)" evidence="2">
    <location>
        <begin position="1178"/>
        <end position="1322"/>
    </location>
</feature>
<dbReference type="Pfam" id="PF13403">
    <property type="entry name" value="Hint_2"/>
    <property type="match status" value="1"/>
</dbReference>
<protein>
    <submittedName>
        <fullName evidence="3">Hint domain-containing protein</fullName>
    </submittedName>
</protein>
<evidence type="ECO:0000313" key="3">
    <source>
        <dbReference type="EMBL" id="TQM94577.1"/>
    </source>
</evidence>
<evidence type="ECO:0000313" key="4">
    <source>
        <dbReference type="Proteomes" id="UP000320582"/>
    </source>
</evidence>